<accession>A0A1G2F2L2</accession>
<comment type="similarity">
    <text evidence="1">Belongs to the thioredoxin family. DsbA subfamily.</text>
</comment>
<evidence type="ECO:0000256" key="3">
    <source>
        <dbReference type="ARBA" id="ARBA00023002"/>
    </source>
</evidence>
<dbReference type="SUPFAM" id="SSF52833">
    <property type="entry name" value="Thioredoxin-like"/>
    <property type="match status" value="1"/>
</dbReference>
<dbReference type="InterPro" id="IPR012336">
    <property type="entry name" value="Thioredoxin-like_fold"/>
</dbReference>
<dbReference type="GO" id="GO:0016491">
    <property type="term" value="F:oxidoreductase activity"/>
    <property type="evidence" value="ECO:0007669"/>
    <property type="project" value="UniProtKB-KW"/>
</dbReference>
<keyword evidence="6" id="KW-0472">Membrane</keyword>
<dbReference type="AlphaFoldDB" id="A0A1G2F2L2"/>
<reference evidence="8 9" key="1">
    <citation type="journal article" date="2016" name="Nat. Commun.">
        <title>Thousands of microbial genomes shed light on interconnected biogeochemical processes in an aquifer system.</title>
        <authorList>
            <person name="Anantharaman K."/>
            <person name="Brown C.T."/>
            <person name="Hug L.A."/>
            <person name="Sharon I."/>
            <person name="Castelle C.J."/>
            <person name="Probst A.J."/>
            <person name="Thomas B.C."/>
            <person name="Singh A."/>
            <person name="Wilkins M.J."/>
            <person name="Karaoz U."/>
            <person name="Brodie E.L."/>
            <person name="Williams K.H."/>
            <person name="Hubbard S.S."/>
            <person name="Banfield J.F."/>
        </authorList>
    </citation>
    <scope>NUCLEOTIDE SEQUENCE [LARGE SCALE GENOMIC DNA]</scope>
</reference>
<gene>
    <name evidence="8" type="ORF">A2V69_00495</name>
</gene>
<keyword evidence="6" id="KW-1133">Transmembrane helix</keyword>
<evidence type="ECO:0000256" key="4">
    <source>
        <dbReference type="ARBA" id="ARBA00023157"/>
    </source>
</evidence>
<evidence type="ECO:0000256" key="1">
    <source>
        <dbReference type="ARBA" id="ARBA00005791"/>
    </source>
</evidence>
<keyword evidence="6" id="KW-0812">Transmembrane</keyword>
<protein>
    <recommendedName>
        <fullName evidence="7">Thioredoxin-like fold domain-containing protein</fullName>
    </recommendedName>
</protein>
<evidence type="ECO:0000313" key="9">
    <source>
        <dbReference type="Proteomes" id="UP000177810"/>
    </source>
</evidence>
<evidence type="ECO:0000259" key="7">
    <source>
        <dbReference type="Pfam" id="PF13462"/>
    </source>
</evidence>
<keyword evidence="4" id="KW-1015">Disulfide bond</keyword>
<dbReference type="InterPro" id="IPR036249">
    <property type="entry name" value="Thioredoxin-like_sf"/>
</dbReference>
<dbReference type="STRING" id="1801990.A2V69_00495"/>
<evidence type="ECO:0000256" key="5">
    <source>
        <dbReference type="ARBA" id="ARBA00023284"/>
    </source>
</evidence>
<dbReference type="Gene3D" id="3.40.30.10">
    <property type="entry name" value="Glutaredoxin"/>
    <property type="match status" value="1"/>
</dbReference>
<dbReference type="Pfam" id="PF13462">
    <property type="entry name" value="Thioredoxin_4"/>
    <property type="match status" value="1"/>
</dbReference>
<organism evidence="8 9">
    <name type="scientific">Candidatus Portnoybacteria bacterium RBG_13_40_8</name>
    <dbReference type="NCBI Taxonomy" id="1801990"/>
    <lineage>
        <taxon>Bacteria</taxon>
        <taxon>Candidatus Portnoyibacteriota</taxon>
    </lineage>
</organism>
<evidence type="ECO:0000256" key="2">
    <source>
        <dbReference type="ARBA" id="ARBA00022729"/>
    </source>
</evidence>
<sequence length="224" mass="25977">MEGQKKKSNHYVVVVVILILIIFAFAYNQWGKRFLPEFKGSSGDKFSKINYKVTEGDIQIGNKDAEVTIIEYYSYACDFCRSFHEDVYPLIIEDYVTKGKVRFVFRPFPPYELGQAVSCANEQDKFLEYHTYLFDNIENLEKAEDLGAFAREAGLDEGKFSECYNSEKYKKNTEDWYSQGMSDMAKAEIPQDKRGTPVFFINGEPLLGTQPYIKFIEIIENKLK</sequence>
<proteinExistence type="inferred from homology"/>
<dbReference type="Proteomes" id="UP000177810">
    <property type="component" value="Unassembled WGS sequence"/>
</dbReference>
<evidence type="ECO:0000256" key="6">
    <source>
        <dbReference type="SAM" id="Phobius"/>
    </source>
</evidence>
<name>A0A1G2F2L2_9BACT</name>
<evidence type="ECO:0000313" key="8">
    <source>
        <dbReference type="EMBL" id="OGZ31880.1"/>
    </source>
</evidence>
<feature type="transmembrane region" description="Helical" evidence="6">
    <location>
        <begin position="12"/>
        <end position="30"/>
    </location>
</feature>
<dbReference type="PANTHER" id="PTHR13887:SF14">
    <property type="entry name" value="DISULFIDE BOND FORMATION PROTEIN D"/>
    <property type="match status" value="1"/>
</dbReference>
<feature type="domain" description="Thioredoxin-like fold" evidence="7">
    <location>
        <begin position="54"/>
        <end position="220"/>
    </location>
</feature>
<keyword evidence="2" id="KW-0732">Signal</keyword>
<dbReference type="PANTHER" id="PTHR13887">
    <property type="entry name" value="GLUTATHIONE S-TRANSFERASE KAPPA"/>
    <property type="match status" value="1"/>
</dbReference>
<keyword evidence="3" id="KW-0560">Oxidoreductase</keyword>
<keyword evidence="5" id="KW-0676">Redox-active center</keyword>
<comment type="caution">
    <text evidence="8">The sequence shown here is derived from an EMBL/GenBank/DDBJ whole genome shotgun (WGS) entry which is preliminary data.</text>
</comment>
<dbReference type="EMBL" id="MHMT01000030">
    <property type="protein sequence ID" value="OGZ31880.1"/>
    <property type="molecule type" value="Genomic_DNA"/>
</dbReference>